<sequence length="224" mass="24728">MIEMHALRRAMQQLGPRNGLRTLILLAFAVLVTNYYLSRKPSSIFMGMYRLSENPQESNLLTNMHALVFMITGMALPLEQLSEYLAIPNPLVYIRQDRGIRHFASYLALLALYCLVFTGIQVCIAFVVIPDLVPGQLLSTAICAGLTLFCMLLMVNCSYLLANRAAGYIVALVIYASLLSFWPAARWFSTAHAGPLPLWLPSLLALTVALIAANAVACDHPRIA</sequence>
<keyword evidence="1" id="KW-1133">Transmembrane helix</keyword>
<dbReference type="Proteomes" id="UP000700855">
    <property type="component" value="Unassembled WGS sequence"/>
</dbReference>
<name>A0ABS0R097_9BIFI</name>
<dbReference type="RefSeq" id="WP_198205803.1">
    <property type="nucleotide sequence ID" value="NZ_JACFSA010000001.1"/>
</dbReference>
<evidence type="ECO:0000256" key="1">
    <source>
        <dbReference type="SAM" id="Phobius"/>
    </source>
</evidence>
<comment type="caution">
    <text evidence="2">The sequence shown here is derived from an EMBL/GenBank/DDBJ whole genome shotgun (WGS) entry which is preliminary data.</text>
</comment>
<evidence type="ECO:0000313" key="3">
    <source>
        <dbReference type="Proteomes" id="UP000700855"/>
    </source>
</evidence>
<dbReference type="EMBL" id="JACFSA010000001">
    <property type="protein sequence ID" value="MBI0143834.1"/>
    <property type="molecule type" value="Genomic_DNA"/>
</dbReference>
<keyword evidence="1" id="KW-0812">Transmembrane</keyword>
<feature type="transmembrane region" description="Helical" evidence="1">
    <location>
        <begin position="20"/>
        <end position="38"/>
    </location>
</feature>
<feature type="transmembrane region" description="Helical" evidence="1">
    <location>
        <begin position="165"/>
        <end position="184"/>
    </location>
</feature>
<feature type="transmembrane region" description="Helical" evidence="1">
    <location>
        <begin position="103"/>
        <end position="129"/>
    </location>
</feature>
<reference evidence="2 3" key="1">
    <citation type="submission" date="2020-07" db="EMBL/GenBank/DDBJ databases">
        <title>Isolated bacteria genomes of Apis mellifera.</title>
        <authorList>
            <person name="Wu J."/>
            <person name="Zheng H."/>
        </authorList>
    </citation>
    <scope>NUCLEOTIDE SEQUENCE [LARGE SCALE GENOMIC DNA]</scope>
    <source>
        <strain evidence="2 3">W8116</strain>
    </source>
</reference>
<gene>
    <name evidence="2" type="ORF">H3U98_03440</name>
</gene>
<proteinExistence type="predicted"/>
<evidence type="ECO:0000313" key="2">
    <source>
        <dbReference type="EMBL" id="MBI0143834.1"/>
    </source>
</evidence>
<feature type="transmembrane region" description="Helical" evidence="1">
    <location>
        <begin position="135"/>
        <end position="153"/>
    </location>
</feature>
<organism evidence="2 3">
    <name type="scientific">Bifidobacterium choladohabitans</name>
    <dbReference type="NCBI Taxonomy" id="2750947"/>
    <lineage>
        <taxon>Bacteria</taxon>
        <taxon>Bacillati</taxon>
        <taxon>Actinomycetota</taxon>
        <taxon>Actinomycetes</taxon>
        <taxon>Bifidobacteriales</taxon>
        <taxon>Bifidobacteriaceae</taxon>
        <taxon>Bifidobacterium</taxon>
    </lineage>
</organism>
<evidence type="ECO:0008006" key="4">
    <source>
        <dbReference type="Google" id="ProtNLM"/>
    </source>
</evidence>
<accession>A0ABS0R097</accession>
<feature type="transmembrane region" description="Helical" evidence="1">
    <location>
        <begin position="196"/>
        <end position="217"/>
    </location>
</feature>
<keyword evidence="1" id="KW-0472">Membrane</keyword>
<protein>
    <recommendedName>
        <fullName evidence="4">ABC-2 family transporter protein</fullName>
    </recommendedName>
</protein>
<keyword evidence="3" id="KW-1185">Reference proteome</keyword>